<protein>
    <recommendedName>
        <fullName evidence="2">UBX domain-containing protein</fullName>
    </recommendedName>
</protein>
<dbReference type="AlphaFoldDB" id="R0MFZ7"/>
<dbReference type="InterPro" id="IPR001012">
    <property type="entry name" value="UBX_dom"/>
</dbReference>
<dbReference type="PROSITE" id="PS50033">
    <property type="entry name" value="UBX"/>
    <property type="match status" value="1"/>
</dbReference>
<dbReference type="VEuPathDB" id="MicrosporidiaDB:NBO_935g0001"/>
<feature type="domain" description="UBX" evidence="2">
    <location>
        <begin position="130"/>
        <end position="183"/>
    </location>
</feature>
<dbReference type="Proteomes" id="UP000016927">
    <property type="component" value="Unassembled WGS sequence"/>
</dbReference>
<gene>
    <name evidence="3" type="ORF">NBO_935g0001</name>
</gene>
<feature type="coiled-coil region" evidence="1">
    <location>
        <begin position="74"/>
        <end position="123"/>
    </location>
</feature>
<dbReference type="HOGENOM" id="CLU_1348916_0_0_1"/>
<dbReference type="EMBL" id="KB909842">
    <property type="protein sequence ID" value="EOB11688.1"/>
    <property type="molecule type" value="Genomic_DNA"/>
</dbReference>
<proteinExistence type="predicted"/>
<dbReference type="OMA" id="DECSITV"/>
<sequence length="207" mass="24243">MRKTTNNTLTKEDAVEYLINSGYDNISIERAIQATSSTDIDVLVDFMSRADDHTAQVKIKRVDKQTSQIDSDEARQATMKLIEENKKKMEIERKYKEELIRRTIEDRKNKEKEEREKEELERASHPVALETKMDCVINVRFPDSKSIVFYFNKDDTVSKVFEKIEENYGSSTFKVFKSRNPVPIEKSDEKLESNKLLYPKSVLFVED</sequence>
<reference evidence="3 4" key="1">
    <citation type="journal article" date="2013" name="BMC Genomics">
        <title>Comparative genomics of parasitic silkworm microsporidia reveal an association between genome expansion and host adaptation.</title>
        <authorList>
            <person name="Pan G."/>
            <person name="Xu J."/>
            <person name="Li T."/>
            <person name="Xia Q."/>
            <person name="Liu S.L."/>
            <person name="Zhang G."/>
            <person name="Li S."/>
            <person name="Li C."/>
            <person name="Liu H."/>
            <person name="Yang L."/>
            <person name="Liu T."/>
            <person name="Zhang X."/>
            <person name="Wu Z."/>
            <person name="Fan W."/>
            <person name="Dang X."/>
            <person name="Xiang H."/>
            <person name="Tao M."/>
            <person name="Li Y."/>
            <person name="Hu J."/>
            <person name="Li Z."/>
            <person name="Lin L."/>
            <person name="Luo J."/>
            <person name="Geng L."/>
            <person name="Wang L."/>
            <person name="Long M."/>
            <person name="Wan Y."/>
            <person name="He N."/>
            <person name="Zhang Z."/>
            <person name="Lu C."/>
            <person name="Keeling P.J."/>
            <person name="Wang J."/>
            <person name="Xiang Z."/>
            <person name="Zhou Z."/>
        </authorList>
    </citation>
    <scope>NUCLEOTIDE SEQUENCE [LARGE SCALE GENOMIC DNA]</scope>
    <source>
        <strain evidence="4">CQ1 / CVCC 102059</strain>
    </source>
</reference>
<dbReference type="CDD" id="cd01767">
    <property type="entry name" value="UBX"/>
    <property type="match status" value="1"/>
</dbReference>
<name>R0MFZ7_NOSB1</name>
<evidence type="ECO:0000313" key="4">
    <source>
        <dbReference type="Proteomes" id="UP000016927"/>
    </source>
</evidence>
<evidence type="ECO:0000256" key="1">
    <source>
        <dbReference type="SAM" id="Coils"/>
    </source>
</evidence>
<dbReference type="Gene3D" id="3.10.20.90">
    <property type="entry name" value="Phosphatidylinositol 3-kinase Catalytic Subunit, Chain A, domain 1"/>
    <property type="match status" value="1"/>
</dbReference>
<evidence type="ECO:0000313" key="3">
    <source>
        <dbReference type="EMBL" id="EOB11688.1"/>
    </source>
</evidence>
<dbReference type="SMART" id="SM00166">
    <property type="entry name" value="UBX"/>
    <property type="match status" value="1"/>
</dbReference>
<dbReference type="InterPro" id="IPR029071">
    <property type="entry name" value="Ubiquitin-like_domsf"/>
</dbReference>
<evidence type="ECO:0000259" key="2">
    <source>
        <dbReference type="PROSITE" id="PS50033"/>
    </source>
</evidence>
<dbReference type="SUPFAM" id="SSF54236">
    <property type="entry name" value="Ubiquitin-like"/>
    <property type="match status" value="1"/>
</dbReference>
<keyword evidence="4" id="KW-1185">Reference proteome</keyword>
<keyword evidence="1" id="KW-0175">Coiled coil</keyword>
<organism evidence="3 4">
    <name type="scientific">Nosema bombycis (strain CQ1 / CVCC 102059)</name>
    <name type="common">Microsporidian parasite</name>
    <name type="synonym">Pebrine of silkworm</name>
    <dbReference type="NCBI Taxonomy" id="578461"/>
    <lineage>
        <taxon>Eukaryota</taxon>
        <taxon>Fungi</taxon>
        <taxon>Fungi incertae sedis</taxon>
        <taxon>Microsporidia</taxon>
        <taxon>Nosematidae</taxon>
        <taxon>Nosema</taxon>
    </lineage>
</organism>
<accession>R0MFZ7</accession>
<dbReference type="OrthoDB" id="2194333at2759"/>
<dbReference type="Pfam" id="PF00789">
    <property type="entry name" value="UBX"/>
    <property type="match status" value="1"/>
</dbReference>